<gene>
    <name evidence="2" type="ORF">OE647_06315</name>
</gene>
<dbReference type="EMBL" id="JAOWLA010000004">
    <property type="protein sequence ID" value="MCV2864354.1"/>
    <property type="molecule type" value="Genomic_DNA"/>
</dbReference>
<accession>A0ABT2YZP3</accession>
<evidence type="ECO:0000313" key="2">
    <source>
        <dbReference type="EMBL" id="MCV2864354.1"/>
    </source>
</evidence>
<proteinExistence type="predicted"/>
<name>A0ABT2YZP3_9RHOB</name>
<sequence length="79" mass="8128">MKKTILTATFLAAMAAPAFASQCPALMAEIDAAMATTTADDATKAQVMELYEKGKAEHESGDHAASEATLAEAKALLGL</sequence>
<evidence type="ECO:0000256" key="1">
    <source>
        <dbReference type="SAM" id="SignalP"/>
    </source>
</evidence>
<comment type="caution">
    <text evidence="2">The sequence shown here is derived from an EMBL/GenBank/DDBJ whole genome shotgun (WGS) entry which is preliminary data.</text>
</comment>
<dbReference type="RefSeq" id="WP_263720865.1">
    <property type="nucleotide sequence ID" value="NZ_JAOWLA010000004.1"/>
</dbReference>
<keyword evidence="1" id="KW-0732">Signal</keyword>
<dbReference type="Proteomes" id="UP001652503">
    <property type="component" value="Unassembled WGS sequence"/>
</dbReference>
<feature type="chain" id="PRO_5045446754" evidence="1">
    <location>
        <begin position="21"/>
        <end position="79"/>
    </location>
</feature>
<protein>
    <submittedName>
        <fullName evidence="2">Uncharacterized protein</fullName>
    </submittedName>
</protein>
<evidence type="ECO:0000313" key="3">
    <source>
        <dbReference type="Proteomes" id="UP001652503"/>
    </source>
</evidence>
<organism evidence="2 3">
    <name type="scientific">Albidovulum sediminicola</name>
    <dbReference type="NCBI Taxonomy" id="2984331"/>
    <lineage>
        <taxon>Bacteria</taxon>
        <taxon>Pseudomonadati</taxon>
        <taxon>Pseudomonadota</taxon>
        <taxon>Alphaproteobacteria</taxon>
        <taxon>Rhodobacterales</taxon>
        <taxon>Paracoccaceae</taxon>
        <taxon>Albidovulum</taxon>
    </lineage>
</organism>
<keyword evidence="3" id="KW-1185">Reference proteome</keyword>
<feature type="signal peptide" evidence="1">
    <location>
        <begin position="1"/>
        <end position="20"/>
    </location>
</feature>
<reference evidence="2 3" key="1">
    <citation type="submission" date="2022-10" db="EMBL/GenBank/DDBJ databases">
        <title>Defluviimonas sp. nov., isolated from ocean surface water.</title>
        <authorList>
            <person name="He W."/>
            <person name="Wang L."/>
            <person name="Zhang D.-F."/>
        </authorList>
    </citation>
    <scope>NUCLEOTIDE SEQUENCE [LARGE SCALE GENOMIC DNA]</scope>
    <source>
        <strain evidence="2 3">WL0075</strain>
    </source>
</reference>